<evidence type="ECO:0000256" key="1">
    <source>
        <dbReference type="SAM" id="MobiDB-lite"/>
    </source>
</evidence>
<evidence type="ECO:0000313" key="3">
    <source>
        <dbReference type="Proteomes" id="UP000324800"/>
    </source>
</evidence>
<dbReference type="AlphaFoldDB" id="A0A5J4WVS1"/>
<evidence type="ECO:0000313" key="2">
    <source>
        <dbReference type="EMBL" id="KAA6399108.1"/>
    </source>
</evidence>
<protein>
    <submittedName>
        <fullName evidence="2">Uncharacterized protein</fullName>
    </submittedName>
</protein>
<gene>
    <name evidence="2" type="ORF">EZS28_005363</name>
</gene>
<feature type="region of interest" description="Disordered" evidence="1">
    <location>
        <begin position="1"/>
        <end position="56"/>
    </location>
</feature>
<dbReference type="Proteomes" id="UP000324800">
    <property type="component" value="Unassembled WGS sequence"/>
</dbReference>
<feature type="compositionally biased region" description="Acidic residues" evidence="1">
    <location>
        <begin position="15"/>
        <end position="31"/>
    </location>
</feature>
<proteinExistence type="predicted"/>
<name>A0A5J4WVS1_9EUKA</name>
<dbReference type="EMBL" id="SNRW01000819">
    <property type="protein sequence ID" value="KAA6399108.1"/>
    <property type="molecule type" value="Genomic_DNA"/>
</dbReference>
<feature type="compositionally biased region" description="Acidic residues" evidence="1">
    <location>
        <begin position="38"/>
        <end position="52"/>
    </location>
</feature>
<accession>A0A5J4WVS1</accession>
<reference evidence="2 3" key="1">
    <citation type="submission" date="2019-03" db="EMBL/GenBank/DDBJ databases">
        <title>Single cell metagenomics reveals metabolic interactions within the superorganism composed of flagellate Streblomastix strix and complex community of Bacteroidetes bacteria on its surface.</title>
        <authorList>
            <person name="Treitli S.C."/>
            <person name="Kolisko M."/>
            <person name="Husnik F."/>
            <person name="Keeling P."/>
            <person name="Hampl V."/>
        </authorList>
    </citation>
    <scope>NUCLEOTIDE SEQUENCE [LARGE SCALE GENOMIC DNA]</scope>
    <source>
        <strain evidence="2">ST1C</strain>
    </source>
</reference>
<organism evidence="2 3">
    <name type="scientific">Streblomastix strix</name>
    <dbReference type="NCBI Taxonomy" id="222440"/>
    <lineage>
        <taxon>Eukaryota</taxon>
        <taxon>Metamonada</taxon>
        <taxon>Preaxostyla</taxon>
        <taxon>Oxymonadida</taxon>
        <taxon>Streblomastigidae</taxon>
        <taxon>Streblomastix</taxon>
    </lineage>
</organism>
<sequence length="86" mass="9778">MSQSDSYNELIVYVDIDDVIEEEEEEEEEEVNIGGNKEDDDEDEDDDDDQDDIYGLGLDYGRGGLLDDYQEDIGDVLSLLLLADYC</sequence>
<comment type="caution">
    <text evidence="2">The sequence shown here is derived from an EMBL/GenBank/DDBJ whole genome shotgun (WGS) entry which is preliminary data.</text>
</comment>